<keyword evidence="2" id="KW-1185">Reference proteome</keyword>
<proteinExistence type="predicted"/>
<reference evidence="1 2" key="2">
    <citation type="journal article" date="2010" name="Stand. Genomic Sci.">
        <title>Complete genome sequence of Sebaldella termitidis type strain (NCTC 11300).</title>
        <authorList>
            <person name="Harmon-Smith M."/>
            <person name="Celia L."/>
            <person name="Chertkov O."/>
            <person name="Lapidus A."/>
            <person name="Copeland A."/>
            <person name="Glavina Del Rio T."/>
            <person name="Nolan M."/>
            <person name="Lucas S."/>
            <person name="Tice H."/>
            <person name="Cheng J.F."/>
            <person name="Han C."/>
            <person name="Detter J.C."/>
            <person name="Bruce D."/>
            <person name="Goodwin L."/>
            <person name="Pitluck S."/>
            <person name="Pati A."/>
            <person name="Liolios K."/>
            <person name="Ivanova N."/>
            <person name="Mavromatis K."/>
            <person name="Mikhailova N."/>
            <person name="Chen A."/>
            <person name="Palaniappan K."/>
            <person name="Land M."/>
            <person name="Hauser L."/>
            <person name="Chang Y.J."/>
            <person name="Jeffries C.D."/>
            <person name="Brettin T."/>
            <person name="Goker M."/>
            <person name="Beck B."/>
            <person name="Bristow J."/>
            <person name="Eisen J.A."/>
            <person name="Markowitz V."/>
            <person name="Hugenholtz P."/>
            <person name="Kyrpides N.C."/>
            <person name="Klenk H.P."/>
            <person name="Chen F."/>
        </authorList>
    </citation>
    <scope>NUCLEOTIDE SEQUENCE [LARGE SCALE GENOMIC DNA]</scope>
    <source>
        <strain evidence="2">ATCC 33386 / NCTC 11300</strain>
    </source>
</reference>
<dbReference type="HOGENOM" id="CLU_3047884_0_0_0"/>
<dbReference type="AlphaFoldDB" id="D1ANA0"/>
<gene>
    <name evidence="1" type="ordered locus">Sterm_2860</name>
</gene>
<dbReference type="RefSeq" id="WP_012862298.1">
    <property type="nucleotide sequence ID" value="NC_013517.1"/>
</dbReference>
<accession>D1ANA0</accession>
<evidence type="ECO:0008006" key="3">
    <source>
        <dbReference type="Google" id="ProtNLM"/>
    </source>
</evidence>
<dbReference type="STRING" id="526218.Sterm_2860"/>
<evidence type="ECO:0000313" key="1">
    <source>
        <dbReference type="EMBL" id="ACZ09704.1"/>
    </source>
</evidence>
<dbReference type="InterPro" id="IPR036913">
    <property type="entry name" value="YegP-like_sf"/>
</dbReference>
<reference evidence="2" key="1">
    <citation type="submission" date="2009-09" db="EMBL/GenBank/DDBJ databases">
        <title>The complete chromosome of Sebaldella termitidis ATCC 33386.</title>
        <authorList>
            <consortium name="US DOE Joint Genome Institute (JGI-PGF)"/>
            <person name="Lucas S."/>
            <person name="Copeland A."/>
            <person name="Lapidus A."/>
            <person name="Glavina del Rio T."/>
            <person name="Dalin E."/>
            <person name="Tice H."/>
            <person name="Bruce D."/>
            <person name="Goodwin L."/>
            <person name="Pitluck S."/>
            <person name="Kyrpides N."/>
            <person name="Mavromatis K."/>
            <person name="Ivanova N."/>
            <person name="Mikhailova N."/>
            <person name="Sims D."/>
            <person name="Meincke L."/>
            <person name="Brettin T."/>
            <person name="Detter J.C."/>
            <person name="Han C."/>
            <person name="Larimer F."/>
            <person name="Land M."/>
            <person name="Hauser L."/>
            <person name="Markowitz V."/>
            <person name="Cheng J.F."/>
            <person name="Hugenholtz P."/>
            <person name="Woyke T."/>
            <person name="Wu D."/>
            <person name="Eisen J.A."/>
        </authorList>
    </citation>
    <scope>NUCLEOTIDE SEQUENCE [LARGE SCALE GENOMIC DNA]</scope>
    <source>
        <strain evidence="2">ATCC 33386 / NCTC 11300</strain>
    </source>
</reference>
<dbReference type="Proteomes" id="UP000000845">
    <property type="component" value="Chromosome"/>
</dbReference>
<organism evidence="1 2">
    <name type="scientific">Sebaldella termitidis (strain ATCC 33386 / NCTC 11300)</name>
    <dbReference type="NCBI Taxonomy" id="526218"/>
    <lineage>
        <taxon>Bacteria</taxon>
        <taxon>Fusobacteriati</taxon>
        <taxon>Fusobacteriota</taxon>
        <taxon>Fusobacteriia</taxon>
        <taxon>Fusobacteriales</taxon>
        <taxon>Leptotrichiaceae</taxon>
        <taxon>Sebaldella</taxon>
    </lineage>
</organism>
<protein>
    <recommendedName>
        <fullName evidence="3">DUF1508 domain-containing protein</fullName>
    </recommendedName>
</protein>
<dbReference type="SUPFAM" id="SSF160113">
    <property type="entry name" value="YegP-like"/>
    <property type="match status" value="1"/>
</dbReference>
<name>D1ANA0_SEBTE</name>
<dbReference type="KEGG" id="str:Sterm_2860"/>
<sequence length="54" mass="6428">MYVNIMRDDEGVKFILLDDNKEVFYTSHGFTDIDECEAVIEKIKENKTFVKWLP</sequence>
<evidence type="ECO:0000313" key="2">
    <source>
        <dbReference type="Proteomes" id="UP000000845"/>
    </source>
</evidence>
<dbReference type="Gene3D" id="2.30.29.80">
    <property type="match status" value="1"/>
</dbReference>
<dbReference type="EMBL" id="CP001739">
    <property type="protein sequence ID" value="ACZ09704.1"/>
    <property type="molecule type" value="Genomic_DNA"/>
</dbReference>